<dbReference type="InterPro" id="IPR052366">
    <property type="entry name" value="GTP_Pyrophosphokinase"/>
</dbReference>
<dbReference type="GO" id="GO:0015970">
    <property type="term" value="P:guanosine tetraphosphate biosynthetic process"/>
    <property type="evidence" value="ECO:0007669"/>
    <property type="project" value="UniProtKB-UniPathway"/>
</dbReference>
<sequence length="166" mass="19135">MEERIKSVQSIMKKLQKKGFEPRVANMKTQISDVAGIRVITNYIDDIYLIEKLLVNQSDVTLLKRKDYVKDPKPSGYRSVHLVASVPVFQASGVQDVKVEIQIRTIGMDMWASLEHKLRYKTDIDEKLVDQYGADLHCYSDELAEIEAKMQTIYQKLNDDSEIKQP</sequence>
<dbReference type="Gene3D" id="3.30.460.10">
    <property type="entry name" value="Beta Polymerase, domain 2"/>
    <property type="match status" value="1"/>
</dbReference>
<dbReference type="SMART" id="SM00954">
    <property type="entry name" value="RelA_SpoT"/>
    <property type="match status" value="1"/>
</dbReference>
<dbReference type="AlphaFoldDB" id="A0A081BJQ9"/>
<dbReference type="InterPro" id="IPR007685">
    <property type="entry name" value="RelA_SpoT"/>
</dbReference>
<evidence type="ECO:0000256" key="1">
    <source>
        <dbReference type="ARBA" id="ARBA00004976"/>
    </source>
</evidence>
<dbReference type="UniPathway" id="UPA00908">
    <property type="reaction ID" value="UER00884"/>
</dbReference>
<dbReference type="Gene3D" id="1.10.287.860">
    <property type="entry name" value="Nucleotidyltransferase"/>
    <property type="match status" value="1"/>
</dbReference>
<reference evidence="3" key="1">
    <citation type="journal article" date="2014" name="Genome Announc.">
        <title>Draft Genome Sequence of Lactobacillus oryzae Strain SG293T.</title>
        <authorList>
            <person name="Tanizawa Y."/>
            <person name="Fujisawa T."/>
            <person name="Mochizuki T."/>
            <person name="Kaminuma E."/>
            <person name="Nakamura Y."/>
            <person name="Tohno M."/>
        </authorList>
    </citation>
    <scope>NUCLEOTIDE SEQUENCE [LARGE SCALE GENOMIC DNA]</scope>
    <source>
        <strain evidence="3">SG293</strain>
    </source>
</reference>
<protein>
    <submittedName>
        <fullName evidence="3">Putative GTP-pyrophosphokinase</fullName>
    </submittedName>
</protein>
<dbReference type="SUPFAM" id="SSF81301">
    <property type="entry name" value="Nucleotidyltransferase"/>
    <property type="match status" value="1"/>
</dbReference>
<dbReference type="PANTHER" id="PTHR47837">
    <property type="entry name" value="GTP PYROPHOSPHOKINASE YJBM"/>
    <property type="match status" value="1"/>
</dbReference>
<dbReference type="EMBL" id="BBJM01000023">
    <property type="protein sequence ID" value="GAK48277.1"/>
    <property type="molecule type" value="Genomic_DNA"/>
</dbReference>
<evidence type="ECO:0000259" key="2">
    <source>
        <dbReference type="SMART" id="SM00954"/>
    </source>
</evidence>
<keyword evidence="3" id="KW-0808">Transferase</keyword>
<dbReference type="PANTHER" id="PTHR47837:SF2">
    <property type="entry name" value="GTP PYROPHOSPHOKINASE YWAC"/>
    <property type="match status" value="1"/>
</dbReference>
<name>A0A081BJQ9_9LACO</name>
<accession>A0A081BJQ9</accession>
<dbReference type="Pfam" id="PF04607">
    <property type="entry name" value="RelA_SpoT"/>
    <property type="match status" value="1"/>
</dbReference>
<comment type="pathway">
    <text evidence="1">Purine metabolism; ppGpp biosynthesis; ppGpp from GTP: step 1/2.</text>
</comment>
<keyword evidence="4" id="KW-1185">Reference proteome</keyword>
<organism evidence="3 4">
    <name type="scientific">Secundilactobacillus oryzae JCM 18671</name>
    <dbReference type="NCBI Taxonomy" id="1291743"/>
    <lineage>
        <taxon>Bacteria</taxon>
        <taxon>Bacillati</taxon>
        <taxon>Bacillota</taxon>
        <taxon>Bacilli</taxon>
        <taxon>Lactobacillales</taxon>
        <taxon>Lactobacillaceae</taxon>
        <taxon>Secundilactobacillus</taxon>
    </lineage>
</organism>
<keyword evidence="3" id="KW-0418">Kinase</keyword>
<dbReference type="eggNOG" id="COG2357">
    <property type="taxonomic scope" value="Bacteria"/>
</dbReference>
<dbReference type="CDD" id="cd05399">
    <property type="entry name" value="NT_Rel-Spo_like"/>
    <property type="match status" value="1"/>
</dbReference>
<dbReference type="STRING" id="1291743.LOSG293_230250"/>
<evidence type="ECO:0000313" key="4">
    <source>
        <dbReference type="Proteomes" id="UP000028700"/>
    </source>
</evidence>
<proteinExistence type="predicted"/>
<comment type="caution">
    <text evidence="3">The sequence shown here is derived from an EMBL/GenBank/DDBJ whole genome shotgun (WGS) entry which is preliminary data.</text>
</comment>
<dbReference type="InterPro" id="IPR043519">
    <property type="entry name" value="NT_sf"/>
</dbReference>
<evidence type="ECO:0000313" key="3">
    <source>
        <dbReference type="EMBL" id="GAK48277.1"/>
    </source>
</evidence>
<dbReference type="GO" id="GO:0016301">
    <property type="term" value="F:kinase activity"/>
    <property type="evidence" value="ECO:0007669"/>
    <property type="project" value="UniProtKB-KW"/>
</dbReference>
<feature type="domain" description="RelA/SpoT" evidence="2">
    <location>
        <begin position="3"/>
        <end position="126"/>
    </location>
</feature>
<dbReference type="Proteomes" id="UP000028700">
    <property type="component" value="Unassembled WGS sequence"/>
</dbReference>
<gene>
    <name evidence="3" type="ORF">LOSG293_230250</name>
</gene>